<feature type="transmembrane region" description="Helical" evidence="1">
    <location>
        <begin position="83"/>
        <end position="104"/>
    </location>
</feature>
<sequence length="214" mass="23604">MLGELDTYTVSQFIPMTPEVYFRLFERLNEAVWPWQVPVFAAAVIAPFLLWRGRGLSAAVLMALCWFWVAAVFQFYFHAELNWAGPYFGWAFVLQGLLVLIAGARGRLPGTSGVRAMIGAGLMGFALVLYPLLGPLTGRSWAGLELAGTAPDPTAMLTLGLLLVPVRVPWLLVPIPVIWCLYSGATWWALGWAPGLVNIVAVLIFLLSLPFRNR</sequence>
<evidence type="ECO:0000313" key="3">
    <source>
        <dbReference type="Proteomes" id="UP000295830"/>
    </source>
</evidence>
<organism evidence="2 3">
    <name type="scientific">Halospina denitrificans</name>
    <dbReference type="NCBI Taxonomy" id="332522"/>
    <lineage>
        <taxon>Bacteria</taxon>
        <taxon>Pseudomonadati</taxon>
        <taxon>Pseudomonadota</taxon>
        <taxon>Gammaproteobacteria</taxon>
        <taxon>Halospina</taxon>
    </lineage>
</organism>
<gene>
    <name evidence="2" type="ORF">DES49_0923</name>
</gene>
<dbReference type="Proteomes" id="UP000295830">
    <property type="component" value="Unassembled WGS sequence"/>
</dbReference>
<dbReference type="InterPro" id="IPR045708">
    <property type="entry name" value="DUF6064"/>
</dbReference>
<dbReference type="AlphaFoldDB" id="A0A4R7JZW7"/>
<protein>
    <recommendedName>
        <fullName evidence="4">MFS transporter permease</fullName>
    </recommendedName>
</protein>
<evidence type="ECO:0000313" key="2">
    <source>
        <dbReference type="EMBL" id="TDT43113.1"/>
    </source>
</evidence>
<keyword evidence="1" id="KW-0472">Membrane</keyword>
<dbReference type="OrthoDB" id="581693at2"/>
<evidence type="ECO:0000256" key="1">
    <source>
        <dbReference type="SAM" id="Phobius"/>
    </source>
</evidence>
<reference evidence="2 3" key="1">
    <citation type="submission" date="2019-03" db="EMBL/GenBank/DDBJ databases">
        <title>Genomic Encyclopedia of Type Strains, Phase IV (KMG-IV): sequencing the most valuable type-strain genomes for metagenomic binning, comparative biology and taxonomic classification.</title>
        <authorList>
            <person name="Goeker M."/>
        </authorList>
    </citation>
    <scope>NUCLEOTIDE SEQUENCE [LARGE SCALE GENOMIC DNA]</scope>
    <source>
        <strain evidence="2 3">DSM 15505</strain>
    </source>
</reference>
<feature type="transmembrane region" description="Helical" evidence="1">
    <location>
        <begin position="156"/>
        <end position="182"/>
    </location>
</feature>
<name>A0A4R7JZW7_9GAMM</name>
<feature type="transmembrane region" description="Helical" evidence="1">
    <location>
        <begin position="32"/>
        <end position="51"/>
    </location>
</feature>
<proteinExistence type="predicted"/>
<dbReference type="EMBL" id="SOAX01000002">
    <property type="protein sequence ID" value="TDT43113.1"/>
    <property type="molecule type" value="Genomic_DNA"/>
</dbReference>
<feature type="transmembrane region" description="Helical" evidence="1">
    <location>
        <begin position="189"/>
        <end position="211"/>
    </location>
</feature>
<feature type="transmembrane region" description="Helical" evidence="1">
    <location>
        <begin position="58"/>
        <end position="77"/>
    </location>
</feature>
<comment type="caution">
    <text evidence="2">The sequence shown here is derived from an EMBL/GenBank/DDBJ whole genome shotgun (WGS) entry which is preliminary data.</text>
</comment>
<evidence type="ECO:0008006" key="4">
    <source>
        <dbReference type="Google" id="ProtNLM"/>
    </source>
</evidence>
<feature type="transmembrane region" description="Helical" evidence="1">
    <location>
        <begin position="116"/>
        <end position="136"/>
    </location>
</feature>
<keyword evidence="1" id="KW-0812">Transmembrane</keyword>
<keyword evidence="3" id="KW-1185">Reference proteome</keyword>
<dbReference type="Pfam" id="PF19540">
    <property type="entry name" value="DUF6064"/>
    <property type="match status" value="1"/>
</dbReference>
<keyword evidence="1" id="KW-1133">Transmembrane helix</keyword>
<accession>A0A4R7JZW7</accession>
<dbReference type="RefSeq" id="WP_133735204.1">
    <property type="nucleotide sequence ID" value="NZ_SOAX01000002.1"/>
</dbReference>